<protein>
    <submittedName>
        <fullName evidence="2">Uncharacterized protein</fullName>
    </submittedName>
</protein>
<feature type="compositionally biased region" description="Basic and acidic residues" evidence="1">
    <location>
        <begin position="284"/>
        <end position="297"/>
    </location>
</feature>
<name>A0AAE0LKL0_9CHLO</name>
<gene>
    <name evidence="2" type="ORF">CYMTET_3680</name>
</gene>
<evidence type="ECO:0000313" key="3">
    <source>
        <dbReference type="Proteomes" id="UP001190700"/>
    </source>
</evidence>
<reference evidence="2 3" key="1">
    <citation type="journal article" date="2015" name="Genome Biol. Evol.">
        <title>Comparative Genomics of a Bacterivorous Green Alga Reveals Evolutionary Causalities and Consequences of Phago-Mixotrophic Mode of Nutrition.</title>
        <authorList>
            <person name="Burns J.A."/>
            <person name="Paasch A."/>
            <person name="Narechania A."/>
            <person name="Kim E."/>
        </authorList>
    </citation>
    <scope>NUCLEOTIDE SEQUENCE [LARGE SCALE GENOMIC DNA]</scope>
    <source>
        <strain evidence="2 3">PLY_AMNH</strain>
    </source>
</reference>
<feature type="region of interest" description="Disordered" evidence="1">
    <location>
        <begin position="278"/>
        <end position="297"/>
    </location>
</feature>
<dbReference type="EMBL" id="LGRX02000340">
    <property type="protein sequence ID" value="KAK3288856.1"/>
    <property type="molecule type" value="Genomic_DNA"/>
</dbReference>
<dbReference type="Proteomes" id="UP001190700">
    <property type="component" value="Unassembled WGS sequence"/>
</dbReference>
<evidence type="ECO:0000313" key="2">
    <source>
        <dbReference type="EMBL" id="KAK3288856.1"/>
    </source>
</evidence>
<dbReference type="AlphaFoldDB" id="A0AAE0LKL0"/>
<proteinExistence type="predicted"/>
<keyword evidence="3" id="KW-1185">Reference proteome</keyword>
<accession>A0AAE0LKL0</accession>
<comment type="caution">
    <text evidence="2">The sequence shown here is derived from an EMBL/GenBank/DDBJ whole genome shotgun (WGS) entry which is preliminary data.</text>
</comment>
<sequence length="297" mass="33298">MADSGLSKGSGVPTPTSFIRTLGACDTLLHKLCDDSFSDRAEELSDAYEPLKIRTDMTRVFLAQTVLRYWLMHNTDAVHGEASLPDTERYALDALFEKRDADPYACYREAAQDVCAGLTNRMSRVSTGRFVASATILVCRYSQSENSDAYHTLVKTAIAERVDGISKGLLREWSLTSSGRGMCVPPGWRERIITWTIRQTKAPIPDKLYQLCTEFLLLSKHVPTTWGSTLRDGAIDRRGTTFCRNPATGILAHAAPERASDIRTNVQRQMQKIGETYRRRKAPGTHDEQASFNFEEH</sequence>
<organism evidence="2 3">
    <name type="scientific">Cymbomonas tetramitiformis</name>
    <dbReference type="NCBI Taxonomy" id="36881"/>
    <lineage>
        <taxon>Eukaryota</taxon>
        <taxon>Viridiplantae</taxon>
        <taxon>Chlorophyta</taxon>
        <taxon>Pyramimonadophyceae</taxon>
        <taxon>Pyramimonadales</taxon>
        <taxon>Pyramimonadaceae</taxon>
        <taxon>Cymbomonas</taxon>
    </lineage>
</organism>
<evidence type="ECO:0000256" key="1">
    <source>
        <dbReference type="SAM" id="MobiDB-lite"/>
    </source>
</evidence>